<dbReference type="RefSeq" id="WP_091511183.1">
    <property type="nucleotide sequence ID" value="NZ_FOLE01000004.1"/>
</dbReference>
<sequence length="289" mass="32181">MSHKFSLRKHASGLLLSTAILAYGCSPAPKEGEKTNKDSAATATVSATPDTTLKEEKAEDFFLSLPSPIHIAHLFKRAGLKYIDGLGSDPNNVSKYQSEFSSSLNTGVYTTDLAYATFNNKSQVSISYFKAVRTLGEKLNMASIFDKNGLLPRFEKNLNNQDSLVSIMSDMYMESDLLLKETSRRDVVYLSFAGAWVESMYVATSLVSKEKNPVLVKRIVHQHLTLNKLIKLLEDYKDRPQVADLIAQLNEVKVTLDSLNANKDNIDEATFKKFSEQVKQIRGKIIATV</sequence>
<evidence type="ECO:0000256" key="2">
    <source>
        <dbReference type="SAM" id="SignalP"/>
    </source>
</evidence>
<proteinExistence type="predicted"/>
<keyword evidence="4" id="KW-1185">Reference proteome</keyword>
<dbReference type="PROSITE" id="PS51257">
    <property type="entry name" value="PROKAR_LIPOPROTEIN"/>
    <property type="match status" value="1"/>
</dbReference>
<feature type="coiled-coil region" evidence="1">
    <location>
        <begin position="242"/>
        <end position="269"/>
    </location>
</feature>
<feature type="signal peptide" evidence="2">
    <location>
        <begin position="1"/>
        <end position="22"/>
    </location>
</feature>
<gene>
    <name evidence="3" type="ORF">SAMN05421780_104272</name>
</gene>
<dbReference type="AlphaFoldDB" id="A0A1I1I981"/>
<dbReference type="OrthoDB" id="1116284at2"/>
<dbReference type="STRING" id="927664.SAMN05421780_104272"/>
<organism evidence="3 4">
    <name type="scientific">Flexibacter flexilis DSM 6793</name>
    <dbReference type="NCBI Taxonomy" id="927664"/>
    <lineage>
        <taxon>Bacteria</taxon>
        <taxon>Pseudomonadati</taxon>
        <taxon>Bacteroidota</taxon>
        <taxon>Cytophagia</taxon>
        <taxon>Cytophagales</taxon>
        <taxon>Flexibacteraceae</taxon>
        <taxon>Flexibacter</taxon>
    </lineage>
</organism>
<evidence type="ECO:0008006" key="5">
    <source>
        <dbReference type="Google" id="ProtNLM"/>
    </source>
</evidence>
<accession>A0A1I1I981</accession>
<evidence type="ECO:0000313" key="3">
    <source>
        <dbReference type="EMBL" id="SFC32776.1"/>
    </source>
</evidence>
<protein>
    <recommendedName>
        <fullName evidence="5">Lipoprotein</fullName>
    </recommendedName>
</protein>
<dbReference type="EMBL" id="FOLE01000004">
    <property type="protein sequence ID" value="SFC32776.1"/>
    <property type="molecule type" value="Genomic_DNA"/>
</dbReference>
<dbReference type="Proteomes" id="UP000199514">
    <property type="component" value="Unassembled WGS sequence"/>
</dbReference>
<evidence type="ECO:0000313" key="4">
    <source>
        <dbReference type="Proteomes" id="UP000199514"/>
    </source>
</evidence>
<keyword evidence="2" id="KW-0732">Signal</keyword>
<keyword evidence="1" id="KW-0175">Coiled coil</keyword>
<name>A0A1I1I981_9BACT</name>
<feature type="chain" id="PRO_5011594705" description="Lipoprotein" evidence="2">
    <location>
        <begin position="23"/>
        <end position="289"/>
    </location>
</feature>
<evidence type="ECO:0000256" key="1">
    <source>
        <dbReference type="SAM" id="Coils"/>
    </source>
</evidence>
<reference evidence="3 4" key="1">
    <citation type="submission" date="2016-10" db="EMBL/GenBank/DDBJ databases">
        <authorList>
            <person name="de Groot N.N."/>
        </authorList>
    </citation>
    <scope>NUCLEOTIDE SEQUENCE [LARGE SCALE GENOMIC DNA]</scope>
    <source>
        <strain evidence="3 4">DSM 6793</strain>
    </source>
</reference>